<organism evidence="1 2">
    <name type="scientific">Burkholderia pseudomultivorans</name>
    <dbReference type="NCBI Taxonomy" id="1207504"/>
    <lineage>
        <taxon>Bacteria</taxon>
        <taxon>Pseudomonadati</taxon>
        <taxon>Pseudomonadota</taxon>
        <taxon>Betaproteobacteria</taxon>
        <taxon>Burkholderiales</taxon>
        <taxon>Burkholderiaceae</taxon>
        <taxon>Burkholderia</taxon>
        <taxon>Burkholderia cepacia complex</taxon>
    </lineage>
</organism>
<evidence type="ECO:0000313" key="1">
    <source>
        <dbReference type="EMBL" id="MDR8758202.1"/>
    </source>
</evidence>
<dbReference type="CDD" id="cd11532">
    <property type="entry name" value="NTP-PPase_COG4997"/>
    <property type="match status" value="1"/>
</dbReference>
<reference evidence="1 2" key="1">
    <citation type="submission" date="2019-06" db="EMBL/GenBank/DDBJ databases">
        <title>Evolution of Burkholderia multivorans in the lungs of Cystic Fibrosis patients.</title>
        <authorList>
            <person name="Moreira L.M."/>
        </authorList>
    </citation>
    <scope>NUCLEOTIDE SEQUENCE [LARGE SCALE GENOMIC DNA]</scope>
    <source>
        <strain evidence="1 2">VC13239</strain>
    </source>
</reference>
<comment type="caution">
    <text evidence="1">The sequence shown here is derived from an EMBL/GenBank/DDBJ whole genome shotgun (WGS) entry which is preliminary data.</text>
</comment>
<protein>
    <submittedName>
        <fullName evidence="1">Uncharacterized protein</fullName>
    </submittedName>
</protein>
<sequence>MSNNKNLRGIRSQTSLPSPIHQLKVVTTEGEQTLHLDEISPATVGWKAVGLCTMPAPWVPPFFVISSTCFAPGLSGATERRVEQAIDDILGALGFGEQTEVFIRSSGVAETLHVRGQLESIECVARETWSCAKALIKRLLDTARSEANAIHLVVQKSVSVVEKGHLSNERRLSREPRDWVAEFEPINGEIGRTESVAVRTWRSGKEIDTSTDLACDARAAVGLVLKRVGGWAMQFSARMHFEWVWDKSAVWLVQADVATIVGGVDPRSVIPAHIPKLKTDELRAFKAAGALDFATYGKLRNAKLYAELGYRMPPFFVLNDPEIINALLSGKVVDELAADLSVLTQRPFIIRTDGTNIPKEKKEMLPRSDELRSLVDATEWLTNAFVRGVLAGELADAELCLIAHHFIPSVASAWARAEPGNPLVRIESLWGIPEGLYWHSHDTFEVDTGARDIRNSDLGGNLAYGLRERLRYKGTFVASDDEGHWIPQITDTAHDWARSITRKQWIFEIAQSTRRITERCEQPMSVMWFVDNHREATPHRVLPWFHSASTLEGGPKAAPRRKRLSSHDFVIRNAADWARLQAAADADQTIERVVMAPVDAELIRNASFATDLARLAKRIGFVVELSGGLLSHAYYMLSREGCRVECVDLFGAGEEVVEFHKLVRDGIPDMIRDRGERVDSVALKGDALIAALRQKLVEEAFEALDAGTGNELLGELADLQEVLLALAAALNVDPGAVEQERLKKRKKRGGFEKGLMLLKTATPQSIGRASNGGKIAAGGDLAMEEAGSQSPPVISDPMAMPTKSLYRRPDMRNVDGTVEKLFTFKTDVASLRELEQRLAFDMPMPHAGKTPLVLTVQLDRDKATVRGQIRLQISQSQLELPF</sequence>
<accession>A0ABU2EE80</accession>
<dbReference type="RefSeq" id="WP_175897227.1">
    <property type="nucleotide sequence ID" value="NZ_CADFDQ010000034.1"/>
</dbReference>
<name>A0ABU2EE80_9BURK</name>
<dbReference type="InterPro" id="IPR038735">
    <property type="entry name" value="MSMEG_1276-like_NTP-PPase_dom"/>
</dbReference>
<keyword evidence="2" id="KW-1185">Reference proteome</keyword>
<dbReference type="SUPFAM" id="SSF101386">
    <property type="entry name" value="all-alpha NTP pyrophosphatases"/>
    <property type="match status" value="1"/>
</dbReference>
<dbReference type="Proteomes" id="UP001248067">
    <property type="component" value="Unassembled WGS sequence"/>
</dbReference>
<proteinExistence type="predicted"/>
<gene>
    <name evidence="1" type="ORF">FEQ00_06665</name>
</gene>
<evidence type="ECO:0000313" key="2">
    <source>
        <dbReference type="Proteomes" id="UP001248067"/>
    </source>
</evidence>
<dbReference type="EMBL" id="VJSY01000088">
    <property type="protein sequence ID" value="MDR8758202.1"/>
    <property type="molecule type" value="Genomic_DNA"/>
</dbReference>